<dbReference type="AlphaFoldDB" id="A0A1G9QZQ5"/>
<keyword evidence="3" id="KW-1185">Reference proteome</keyword>
<name>A0A1G9QZQ5_9BACT</name>
<feature type="non-terminal residue" evidence="2">
    <location>
        <position position="1"/>
    </location>
</feature>
<dbReference type="Pfam" id="PF18962">
    <property type="entry name" value="Por_Secre_tail"/>
    <property type="match status" value="1"/>
</dbReference>
<sequence>PSPAWLTLPGRNRAPVFGLPNFMQSVFNTEKTGISSGEKALAYPNPVSGGTLTIFQKAATAEAVRVTDLQGKDIRTRDIKLLPDRIVLNTASWPSGQTYLVQVAGVSYKIVKI</sequence>
<reference evidence="2 3" key="1">
    <citation type="submission" date="2016-10" db="EMBL/GenBank/DDBJ databases">
        <authorList>
            <person name="de Groot N.N."/>
        </authorList>
    </citation>
    <scope>NUCLEOTIDE SEQUENCE [LARGE SCALE GENOMIC DNA]</scope>
    <source>
        <strain evidence="2 3">DSM 21668</strain>
    </source>
</reference>
<proteinExistence type="predicted"/>
<gene>
    <name evidence="2" type="ORF">SAMN04488090_2669</name>
</gene>
<dbReference type="EMBL" id="FNGS01000005">
    <property type="protein sequence ID" value="SDM16516.1"/>
    <property type="molecule type" value="Genomic_DNA"/>
</dbReference>
<dbReference type="RefSeq" id="WP_143011085.1">
    <property type="nucleotide sequence ID" value="NZ_FNGS01000005.1"/>
</dbReference>
<evidence type="ECO:0000313" key="3">
    <source>
        <dbReference type="Proteomes" id="UP000198901"/>
    </source>
</evidence>
<dbReference type="STRING" id="563176.SAMN04488090_2669"/>
<dbReference type="InterPro" id="IPR026444">
    <property type="entry name" value="Secre_tail"/>
</dbReference>
<accession>A0A1G9QZQ5</accession>
<dbReference type="NCBIfam" id="TIGR04183">
    <property type="entry name" value="Por_Secre_tail"/>
    <property type="match status" value="1"/>
</dbReference>
<evidence type="ECO:0000259" key="1">
    <source>
        <dbReference type="Pfam" id="PF18962"/>
    </source>
</evidence>
<dbReference type="Proteomes" id="UP000198901">
    <property type="component" value="Unassembled WGS sequence"/>
</dbReference>
<organism evidence="2 3">
    <name type="scientific">Siphonobacter aquaeclarae</name>
    <dbReference type="NCBI Taxonomy" id="563176"/>
    <lineage>
        <taxon>Bacteria</taxon>
        <taxon>Pseudomonadati</taxon>
        <taxon>Bacteroidota</taxon>
        <taxon>Cytophagia</taxon>
        <taxon>Cytophagales</taxon>
        <taxon>Cytophagaceae</taxon>
        <taxon>Siphonobacter</taxon>
    </lineage>
</organism>
<feature type="domain" description="Secretion system C-terminal sorting" evidence="1">
    <location>
        <begin position="43"/>
        <end position="110"/>
    </location>
</feature>
<dbReference type="OrthoDB" id="1056765at2"/>
<evidence type="ECO:0000313" key="2">
    <source>
        <dbReference type="EMBL" id="SDM16516.1"/>
    </source>
</evidence>
<protein>
    <submittedName>
        <fullName evidence="2">Por secretion system C-terminal sorting domain-containing protein</fullName>
    </submittedName>
</protein>